<dbReference type="Proteomes" id="UP000268014">
    <property type="component" value="Unassembled WGS sequence"/>
</dbReference>
<reference evidence="1 2" key="2">
    <citation type="submission" date="2018-11" db="EMBL/GenBank/DDBJ databases">
        <authorList>
            <consortium name="Pathogen Informatics"/>
        </authorList>
    </citation>
    <scope>NUCLEOTIDE SEQUENCE [LARGE SCALE GENOMIC DNA]</scope>
    <source>
        <strain evidence="1 2">MHpl1</strain>
    </source>
</reference>
<reference evidence="3" key="1">
    <citation type="submission" date="2017-02" db="UniProtKB">
        <authorList>
            <consortium name="WormBaseParasite"/>
        </authorList>
    </citation>
    <scope>IDENTIFICATION</scope>
</reference>
<proteinExistence type="predicted"/>
<evidence type="ECO:0000313" key="3">
    <source>
        <dbReference type="WBParaSite" id="HPLM_0000019101-mRNA-1"/>
    </source>
</evidence>
<evidence type="ECO:0000313" key="1">
    <source>
        <dbReference type="EMBL" id="VDO04717.1"/>
    </source>
</evidence>
<gene>
    <name evidence="1" type="ORF">HPLM_LOCUS192</name>
</gene>
<dbReference type="OrthoDB" id="5834533at2759"/>
<evidence type="ECO:0000313" key="2">
    <source>
        <dbReference type="Proteomes" id="UP000268014"/>
    </source>
</evidence>
<name>A0A0N4VSC4_HAEPC</name>
<dbReference type="AlphaFoldDB" id="A0A0N4VSC4"/>
<dbReference type="WBParaSite" id="HPLM_0000019101-mRNA-1">
    <property type="protein sequence ID" value="HPLM_0000019101-mRNA-1"/>
    <property type="gene ID" value="HPLM_0000019101"/>
</dbReference>
<sequence>MDVAYHVKICNDTNFCNNYCNPPVTIEPQRRKCSAFSFRTFISKKFLFASSSFSEPITRRQMIWTCLFRGSSLCNADTLPQQCRYSRTINRRASSEQISSQRKRASHLF</sequence>
<keyword evidence="2" id="KW-1185">Reference proteome</keyword>
<protein>
    <submittedName>
        <fullName evidence="1 3">Uncharacterized protein</fullName>
    </submittedName>
</protein>
<dbReference type="EMBL" id="UZAF01000105">
    <property type="protein sequence ID" value="VDO04717.1"/>
    <property type="molecule type" value="Genomic_DNA"/>
</dbReference>
<organism evidence="3">
    <name type="scientific">Haemonchus placei</name>
    <name type="common">Barber's pole worm</name>
    <dbReference type="NCBI Taxonomy" id="6290"/>
    <lineage>
        <taxon>Eukaryota</taxon>
        <taxon>Metazoa</taxon>
        <taxon>Ecdysozoa</taxon>
        <taxon>Nematoda</taxon>
        <taxon>Chromadorea</taxon>
        <taxon>Rhabditida</taxon>
        <taxon>Rhabditina</taxon>
        <taxon>Rhabditomorpha</taxon>
        <taxon>Strongyloidea</taxon>
        <taxon>Trichostrongylidae</taxon>
        <taxon>Haemonchus</taxon>
    </lineage>
</organism>
<accession>A0A0N4VSC4</accession>